<keyword evidence="3" id="KW-0540">Nuclease</keyword>
<accession>J6EW26</accession>
<dbReference type="PANTHER" id="PTHR12801:SF115">
    <property type="entry name" value="FI18136P1-RELATED"/>
    <property type="match status" value="1"/>
</dbReference>
<dbReference type="GO" id="GO:0003676">
    <property type="term" value="F:nucleic acid binding"/>
    <property type="evidence" value="ECO:0007669"/>
    <property type="project" value="InterPro"/>
</dbReference>
<evidence type="ECO:0000256" key="1">
    <source>
        <dbReference type="ARBA" id="ARBA00004123"/>
    </source>
</evidence>
<evidence type="ECO:0000256" key="2">
    <source>
        <dbReference type="ARBA" id="ARBA00006357"/>
    </source>
</evidence>
<dbReference type="AlphaFoldDB" id="J6EW26"/>
<dbReference type="GO" id="GO:0005634">
    <property type="term" value="C:nucleus"/>
    <property type="evidence" value="ECO:0007669"/>
    <property type="project" value="UniProtKB-SubCell"/>
</dbReference>
<comment type="similarity">
    <text evidence="2">Belongs to the REXO1/REXO3 family.</text>
</comment>
<keyword evidence="4" id="KW-0378">Hydrolase</keyword>
<evidence type="ECO:0000313" key="9">
    <source>
        <dbReference type="EMBL" id="EJT48829.1"/>
    </source>
</evidence>
<dbReference type="RefSeq" id="XP_014180584.1">
    <property type="nucleotide sequence ID" value="XM_014325109.1"/>
</dbReference>
<dbReference type="PANTHER" id="PTHR12801">
    <property type="entry name" value="RNA EXONUCLEASE REXO1 / RECO3 FAMILY MEMBER-RELATED"/>
    <property type="match status" value="1"/>
</dbReference>
<comment type="subcellular location">
    <subcellularLocation>
        <location evidence="1">Nucleus</location>
    </subcellularLocation>
</comment>
<dbReference type="OrthoDB" id="206335at2759"/>
<dbReference type="KEGG" id="tasa:A1Q1_02164"/>
<dbReference type="GO" id="GO:0004527">
    <property type="term" value="F:exonuclease activity"/>
    <property type="evidence" value="ECO:0007669"/>
    <property type="project" value="UniProtKB-KW"/>
</dbReference>
<evidence type="ECO:0000256" key="7">
    <source>
        <dbReference type="SAM" id="MobiDB-lite"/>
    </source>
</evidence>
<keyword evidence="6" id="KW-0539">Nucleus</keyword>
<dbReference type="Gene3D" id="3.30.420.10">
    <property type="entry name" value="Ribonuclease H-like superfamily/Ribonuclease H"/>
    <property type="match status" value="1"/>
</dbReference>
<dbReference type="SMART" id="SM00479">
    <property type="entry name" value="EXOIII"/>
    <property type="match status" value="1"/>
</dbReference>
<dbReference type="Proteomes" id="UP000002748">
    <property type="component" value="Unassembled WGS sequence"/>
</dbReference>
<proteinExistence type="inferred from homology"/>
<protein>
    <submittedName>
        <fullName evidence="9">Ribonuclease H</fullName>
    </submittedName>
</protein>
<name>J6EW26_TRIAS</name>
<dbReference type="CDD" id="cd06145">
    <property type="entry name" value="REX1_like"/>
    <property type="match status" value="1"/>
</dbReference>
<dbReference type="InterPro" id="IPR047021">
    <property type="entry name" value="REXO1/3/4-like"/>
</dbReference>
<evidence type="ECO:0000256" key="5">
    <source>
        <dbReference type="ARBA" id="ARBA00022839"/>
    </source>
</evidence>
<dbReference type="Pfam" id="PF00929">
    <property type="entry name" value="RNase_T"/>
    <property type="match status" value="1"/>
</dbReference>
<sequence>MVANGYRLPSYMEASDDVYVPGELPADVEESLASRPQTMDARDFSTAGASLGGPRPVIVDEQGRRRRGNVRGEEGWVETPQAKGPPPGGKYPVLAIDCEMCLSEDGQELARVSIVDLEGKVVFDELVTPPKPVTDHLTQFSGITPERLATATHTLETVQEALITGDDPLITPHTILLGHSLDCDLAALKIRHPLVIDTTVIFRHARGPPYKPGLKWLAQRWLGKTIQNDSGGHDSEEDARTCVDLLKMKLAHESIFARLSRYSPNPKGHKRTSLVADYGNPRSWFGASATDVVACKTDDEVTDAVVSGVAKYDYTFARLTELSQVQNWNSQNGENDDSDAAEEDVEAALKRFDERLNRIHAALPDNSALILLTGHSDPRPMLQLASRRQKWEKSYREKGPEGEHDVQWTTEDDRALEVEVGKTREGMGFFCVKKLSS</sequence>
<dbReference type="InterPro" id="IPR012337">
    <property type="entry name" value="RNaseH-like_sf"/>
</dbReference>
<dbReference type="SUPFAM" id="SSF53098">
    <property type="entry name" value="Ribonuclease H-like"/>
    <property type="match status" value="1"/>
</dbReference>
<reference evidence="9 10" key="1">
    <citation type="journal article" date="2012" name="Eukaryot. Cell">
        <title>Draft genome sequence of CBS 2479, the standard type strain of Trichosporon asahii.</title>
        <authorList>
            <person name="Yang R.Y."/>
            <person name="Li H.T."/>
            <person name="Zhu H."/>
            <person name="Zhou G.P."/>
            <person name="Wang M."/>
            <person name="Wang L."/>
        </authorList>
    </citation>
    <scope>NUCLEOTIDE SEQUENCE [LARGE SCALE GENOMIC DNA]</scope>
    <source>
        <strain evidence="10">ATCC 90039 / CBS 2479 / JCM 2466 / KCTC 7840 / NCYC 2677 / UAMH 7654</strain>
    </source>
</reference>
<evidence type="ECO:0000256" key="3">
    <source>
        <dbReference type="ARBA" id="ARBA00022722"/>
    </source>
</evidence>
<evidence type="ECO:0000256" key="4">
    <source>
        <dbReference type="ARBA" id="ARBA00022801"/>
    </source>
</evidence>
<dbReference type="InterPro" id="IPR036397">
    <property type="entry name" value="RNaseH_sf"/>
</dbReference>
<keyword evidence="5" id="KW-0269">Exonuclease</keyword>
<gene>
    <name evidence="9" type="ORF">A1Q1_02164</name>
</gene>
<feature type="domain" description="Exonuclease" evidence="8">
    <location>
        <begin position="92"/>
        <end position="255"/>
    </location>
</feature>
<organism evidence="9 10">
    <name type="scientific">Trichosporon asahii var. asahii (strain ATCC 90039 / CBS 2479 / JCM 2466 / KCTC 7840 / NBRC 103889/ NCYC 2677 / UAMH 7654)</name>
    <name type="common">Yeast</name>
    <dbReference type="NCBI Taxonomy" id="1186058"/>
    <lineage>
        <taxon>Eukaryota</taxon>
        <taxon>Fungi</taxon>
        <taxon>Dikarya</taxon>
        <taxon>Basidiomycota</taxon>
        <taxon>Agaricomycotina</taxon>
        <taxon>Tremellomycetes</taxon>
        <taxon>Trichosporonales</taxon>
        <taxon>Trichosporonaceae</taxon>
        <taxon>Trichosporon</taxon>
    </lineage>
</organism>
<dbReference type="GeneID" id="25985678"/>
<dbReference type="InterPro" id="IPR013520">
    <property type="entry name" value="Ribonucl_H"/>
</dbReference>
<dbReference type="VEuPathDB" id="FungiDB:A1Q1_02164"/>
<feature type="region of interest" description="Disordered" evidence="7">
    <location>
        <begin position="44"/>
        <end position="88"/>
    </location>
</feature>
<dbReference type="InterPro" id="IPR034922">
    <property type="entry name" value="REX1-like_exo"/>
</dbReference>
<dbReference type="EMBL" id="ALBS01000190">
    <property type="protein sequence ID" value="EJT48829.1"/>
    <property type="molecule type" value="Genomic_DNA"/>
</dbReference>
<evidence type="ECO:0000313" key="10">
    <source>
        <dbReference type="Proteomes" id="UP000002748"/>
    </source>
</evidence>
<comment type="caution">
    <text evidence="9">The sequence shown here is derived from an EMBL/GenBank/DDBJ whole genome shotgun (WGS) entry which is preliminary data.</text>
</comment>
<dbReference type="FunFam" id="3.30.420.10:FF:000019">
    <property type="entry name" value="RNA exonuclease NEF-sp"/>
    <property type="match status" value="1"/>
</dbReference>
<evidence type="ECO:0000259" key="8">
    <source>
        <dbReference type="SMART" id="SM00479"/>
    </source>
</evidence>
<dbReference type="HOGENOM" id="CLU_008679_0_0_1"/>
<evidence type="ECO:0000256" key="6">
    <source>
        <dbReference type="ARBA" id="ARBA00023242"/>
    </source>
</evidence>